<comment type="caution">
    <text evidence="3">The sequence shown here is derived from an EMBL/GenBank/DDBJ whole genome shotgun (WGS) entry which is preliminary data.</text>
</comment>
<dbReference type="EMBL" id="JARJLG010000076">
    <property type="protein sequence ID" value="KAJ7751939.1"/>
    <property type="molecule type" value="Genomic_DNA"/>
</dbReference>
<reference evidence="3" key="1">
    <citation type="submission" date="2023-03" db="EMBL/GenBank/DDBJ databases">
        <title>Massive genome expansion in bonnet fungi (Mycena s.s.) driven by repeated elements and novel gene families across ecological guilds.</title>
        <authorList>
            <consortium name="Lawrence Berkeley National Laboratory"/>
            <person name="Harder C.B."/>
            <person name="Miyauchi S."/>
            <person name="Viragh M."/>
            <person name="Kuo A."/>
            <person name="Thoen E."/>
            <person name="Andreopoulos B."/>
            <person name="Lu D."/>
            <person name="Skrede I."/>
            <person name="Drula E."/>
            <person name="Henrissat B."/>
            <person name="Morin E."/>
            <person name="Kohler A."/>
            <person name="Barry K."/>
            <person name="LaButti K."/>
            <person name="Morin E."/>
            <person name="Salamov A."/>
            <person name="Lipzen A."/>
            <person name="Mereny Z."/>
            <person name="Hegedus B."/>
            <person name="Baldrian P."/>
            <person name="Stursova M."/>
            <person name="Weitz H."/>
            <person name="Taylor A."/>
            <person name="Grigoriev I.V."/>
            <person name="Nagy L.G."/>
            <person name="Martin F."/>
            <person name="Kauserud H."/>
        </authorList>
    </citation>
    <scope>NUCLEOTIDE SEQUENCE</scope>
    <source>
        <strain evidence="3">CBHHK188m</strain>
    </source>
</reference>
<evidence type="ECO:0000313" key="3">
    <source>
        <dbReference type="EMBL" id="KAJ7751939.1"/>
    </source>
</evidence>
<name>A0AAD7IYD8_9AGAR</name>
<keyword evidence="2" id="KW-0812">Transmembrane</keyword>
<evidence type="ECO:0000256" key="2">
    <source>
        <dbReference type="SAM" id="Phobius"/>
    </source>
</evidence>
<keyword evidence="2" id="KW-0472">Membrane</keyword>
<keyword evidence="4" id="KW-1185">Reference proteome</keyword>
<keyword evidence="2" id="KW-1133">Transmembrane helix</keyword>
<protein>
    <submittedName>
        <fullName evidence="3">Uncharacterized protein</fullName>
    </submittedName>
</protein>
<proteinExistence type="predicted"/>
<feature type="region of interest" description="Disordered" evidence="1">
    <location>
        <begin position="157"/>
        <end position="178"/>
    </location>
</feature>
<feature type="transmembrane region" description="Helical" evidence="2">
    <location>
        <begin position="12"/>
        <end position="33"/>
    </location>
</feature>
<evidence type="ECO:0000256" key="1">
    <source>
        <dbReference type="SAM" id="MobiDB-lite"/>
    </source>
</evidence>
<organism evidence="3 4">
    <name type="scientific">Mycena maculata</name>
    <dbReference type="NCBI Taxonomy" id="230809"/>
    <lineage>
        <taxon>Eukaryota</taxon>
        <taxon>Fungi</taxon>
        <taxon>Dikarya</taxon>
        <taxon>Basidiomycota</taxon>
        <taxon>Agaricomycotina</taxon>
        <taxon>Agaricomycetes</taxon>
        <taxon>Agaricomycetidae</taxon>
        <taxon>Agaricales</taxon>
        <taxon>Marasmiineae</taxon>
        <taxon>Mycenaceae</taxon>
        <taxon>Mycena</taxon>
    </lineage>
</organism>
<gene>
    <name evidence="3" type="ORF">DFH07DRAFT_941574</name>
</gene>
<sequence length="423" mass="46774">MWRRPKRLSFFLFVTLRYLTLLSNIGMLLLRFIDVPLQVRTVLWIVTVKSLEMSCLGFCKERLARPAEYISWLRARTEGLRHVQFQQDNSVVPLRACTLPQADWSNSGQAIGLSEEFEILRGADHGHQITFAGAINSQVSSTLLSLDIWRKLSTSNAVEQTGDESTRRGERTISSLSAPGVDSIGSGGRLHTTSASNPRVHMSLPVGKPVVARVIFQFLKTRTYGDGSESPAGALVVCLMTDVPAGCDYPVSKQGRPLIEFSAIRMAAAWESQYARTLPVIRVLDMSCLTDYYAMWLSLGSRACDPTGNPPKSRDTFSFTWHEMVGIHLVLCTSPLANLVNILIYYLGDVILQPFTACPFSDLINPIQPWISGTIMILRLMLNLHKVADIGILSDQTISTSLAHGLLNNDEEADGEDIQSCAV</sequence>
<accession>A0AAD7IYD8</accession>
<dbReference type="Proteomes" id="UP001215280">
    <property type="component" value="Unassembled WGS sequence"/>
</dbReference>
<evidence type="ECO:0000313" key="4">
    <source>
        <dbReference type="Proteomes" id="UP001215280"/>
    </source>
</evidence>
<dbReference type="AlphaFoldDB" id="A0AAD7IYD8"/>